<dbReference type="InterPro" id="IPR000210">
    <property type="entry name" value="BTB/POZ_dom"/>
</dbReference>
<feature type="domain" description="BTB" evidence="1">
    <location>
        <begin position="1"/>
        <end position="69"/>
    </location>
</feature>
<dbReference type="Proteomes" id="UP001431209">
    <property type="component" value="Unassembled WGS sequence"/>
</dbReference>
<keyword evidence="3" id="KW-1185">Reference proteome</keyword>
<dbReference type="EMBL" id="JAOPGA020000163">
    <property type="protein sequence ID" value="KAL0477304.1"/>
    <property type="molecule type" value="Genomic_DNA"/>
</dbReference>
<protein>
    <recommendedName>
        <fullName evidence="1">BTB domain-containing protein</fullName>
    </recommendedName>
</protein>
<sequence>MFNGKFMEAQNTKQIIEEDDFRYNIILCMLNYMYNNILDVDLIHFVDVLKIAKKYDVEKLIEECHHLLPELVRDKGATSEVYTILIQNSESEVADIILNAASHQLLYYLLTPDFEKISFCFIFDLVKCYLESFMDENPLGCEQYSFRDPSVLEDVVAVYELLCEWVDSVELECALGDRLFTLFEPLLPDLLMYHISCSECDDQSIYFVGATSLYHHLKCKFSFQDINQTLKDLIGHQHLYQYGALFVKRSYK</sequence>
<evidence type="ECO:0000259" key="1">
    <source>
        <dbReference type="Pfam" id="PF00651"/>
    </source>
</evidence>
<comment type="caution">
    <text evidence="2">The sequence shown here is derived from an EMBL/GenBank/DDBJ whole genome shotgun (WGS) entry which is preliminary data.</text>
</comment>
<proteinExistence type="predicted"/>
<dbReference type="Pfam" id="PF00651">
    <property type="entry name" value="BTB"/>
    <property type="match status" value="1"/>
</dbReference>
<evidence type="ECO:0000313" key="3">
    <source>
        <dbReference type="Proteomes" id="UP001431209"/>
    </source>
</evidence>
<evidence type="ECO:0000313" key="2">
    <source>
        <dbReference type="EMBL" id="KAL0477304.1"/>
    </source>
</evidence>
<dbReference type="Gene3D" id="3.30.710.10">
    <property type="entry name" value="Potassium Channel Kv1.1, Chain A"/>
    <property type="match status" value="1"/>
</dbReference>
<dbReference type="SUPFAM" id="SSF54695">
    <property type="entry name" value="POZ domain"/>
    <property type="match status" value="1"/>
</dbReference>
<reference evidence="2 3" key="1">
    <citation type="submission" date="2024-03" db="EMBL/GenBank/DDBJ databases">
        <title>The Acrasis kona genome and developmental transcriptomes reveal deep origins of eukaryotic multicellular pathways.</title>
        <authorList>
            <person name="Sheikh S."/>
            <person name="Fu C.-J."/>
            <person name="Brown M.W."/>
            <person name="Baldauf S.L."/>
        </authorList>
    </citation>
    <scope>NUCLEOTIDE SEQUENCE [LARGE SCALE GENOMIC DNA]</scope>
    <source>
        <strain evidence="2 3">ATCC MYA-3509</strain>
    </source>
</reference>
<dbReference type="AlphaFoldDB" id="A0AAW2YJN9"/>
<dbReference type="InterPro" id="IPR011333">
    <property type="entry name" value="SKP1/BTB/POZ_sf"/>
</dbReference>
<accession>A0AAW2YJN9</accession>
<gene>
    <name evidence="2" type="ORF">AKO1_005297</name>
</gene>
<organism evidence="2 3">
    <name type="scientific">Acrasis kona</name>
    <dbReference type="NCBI Taxonomy" id="1008807"/>
    <lineage>
        <taxon>Eukaryota</taxon>
        <taxon>Discoba</taxon>
        <taxon>Heterolobosea</taxon>
        <taxon>Tetramitia</taxon>
        <taxon>Eutetramitia</taxon>
        <taxon>Acrasidae</taxon>
        <taxon>Acrasis</taxon>
    </lineage>
</organism>
<name>A0AAW2YJN9_9EUKA</name>